<evidence type="ECO:0000259" key="5">
    <source>
        <dbReference type="PROSITE" id="PS50931"/>
    </source>
</evidence>
<dbReference type="Gene3D" id="1.10.10.10">
    <property type="entry name" value="Winged helix-like DNA-binding domain superfamily/Winged helix DNA-binding domain"/>
    <property type="match status" value="1"/>
</dbReference>
<dbReference type="CDD" id="cd08422">
    <property type="entry name" value="PBP2_CrgA_like"/>
    <property type="match status" value="1"/>
</dbReference>
<dbReference type="AlphaFoldDB" id="A0A5E7RNH6"/>
<dbReference type="InterPro" id="IPR058163">
    <property type="entry name" value="LysR-type_TF_proteobact-type"/>
</dbReference>
<evidence type="ECO:0000256" key="1">
    <source>
        <dbReference type="ARBA" id="ARBA00009437"/>
    </source>
</evidence>
<dbReference type="Pfam" id="PF00126">
    <property type="entry name" value="HTH_1"/>
    <property type="match status" value="1"/>
</dbReference>
<dbReference type="InterPro" id="IPR005119">
    <property type="entry name" value="LysR_subst-bd"/>
</dbReference>
<dbReference type="GO" id="GO:0006351">
    <property type="term" value="P:DNA-templated transcription"/>
    <property type="evidence" value="ECO:0007669"/>
    <property type="project" value="TreeGrafter"/>
</dbReference>
<dbReference type="PANTHER" id="PTHR30537:SF35">
    <property type="entry name" value="TRANSCRIPTIONAL REGULATORY PROTEIN"/>
    <property type="match status" value="1"/>
</dbReference>
<dbReference type="GO" id="GO:0043565">
    <property type="term" value="F:sequence-specific DNA binding"/>
    <property type="evidence" value="ECO:0007669"/>
    <property type="project" value="TreeGrafter"/>
</dbReference>
<sequence length="300" mass="32375">MAMDTLVSMQVFRLVAELKSFVAAANRMNVSPAMASKHVMHLEKRLGARLLNRTSRSVSLTEVGQLYFDQARQMLEALEEVEGAVTNAVVMPKGLLRVSAPVWVASKSFVNALASFRQSYPDVRLEIDLSGRLVNLVEEGFDLALRVSQSPGDHLVAREIASVSFQLVASPGYVEGAGMPGGLADLQDHALLWYSGMPTDTSAFPPGLKQADVAVKLVPVLSSANETLLHLAALQGMGIALLPTWLIAEDISDGRLVKILSGSSTLSHPLLAVYPSRKYLSSKVRTFIDFLAKNECINGA</sequence>
<dbReference type="Gene3D" id="3.40.190.290">
    <property type="match status" value="1"/>
</dbReference>
<dbReference type="EMBL" id="CABVJE010000001">
    <property type="protein sequence ID" value="VVP74857.1"/>
    <property type="molecule type" value="Genomic_DNA"/>
</dbReference>
<proteinExistence type="inferred from homology"/>
<dbReference type="PROSITE" id="PS50931">
    <property type="entry name" value="HTH_LYSR"/>
    <property type="match status" value="1"/>
</dbReference>
<keyword evidence="4" id="KW-0804">Transcription</keyword>
<reference evidence="6 7" key="1">
    <citation type="submission" date="2019-09" db="EMBL/GenBank/DDBJ databases">
        <authorList>
            <person name="Chandra G."/>
            <person name="Truman W A."/>
        </authorList>
    </citation>
    <scope>NUCLEOTIDE SEQUENCE [LARGE SCALE GENOMIC DNA]</scope>
    <source>
        <strain evidence="6">PS938</strain>
    </source>
</reference>
<evidence type="ECO:0000256" key="2">
    <source>
        <dbReference type="ARBA" id="ARBA00023015"/>
    </source>
</evidence>
<feature type="domain" description="HTH lysR-type" evidence="5">
    <location>
        <begin position="4"/>
        <end position="61"/>
    </location>
</feature>
<evidence type="ECO:0000313" key="7">
    <source>
        <dbReference type="Proteomes" id="UP000327191"/>
    </source>
</evidence>
<protein>
    <submittedName>
        <fullName evidence="6">HTH-type transcriptional regulator DmlR</fullName>
    </submittedName>
</protein>
<dbReference type="GO" id="GO:0003700">
    <property type="term" value="F:DNA-binding transcription factor activity"/>
    <property type="evidence" value="ECO:0007669"/>
    <property type="project" value="InterPro"/>
</dbReference>
<keyword evidence="2" id="KW-0805">Transcription regulation</keyword>
<comment type="similarity">
    <text evidence="1">Belongs to the LysR transcriptional regulatory family.</text>
</comment>
<dbReference type="Proteomes" id="UP000327191">
    <property type="component" value="Unassembled WGS sequence"/>
</dbReference>
<dbReference type="OrthoDB" id="9786526at2"/>
<dbReference type="InterPro" id="IPR000847">
    <property type="entry name" value="LysR_HTH_N"/>
</dbReference>
<keyword evidence="3" id="KW-0238">DNA-binding</keyword>
<evidence type="ECO:0000313" key="6">
    <source>
        <dbReference type="EMBL" id="VVP74857.1"/>
    </source>
</evidence>
<accession>A0A5E7RNH6</accession>
<organism evidence="6 7">
    <name type="scientific">Pseudomonas fluorescens</name>
    <dbReference type="NCBI Taxonomy" id="294"/>
    <lineage>
        <taxon>Bacteria</taxon>
        <taxon>Pseudomonadati</taxon>
        <taxon>Pseudomonadota</taxon>
        <taxon>Gammaproteobacteria</taxon>
        <taxon>Pseudomonadales</taxon>
        <taxon>Pseudomonadaceae</taxon>
        <taxon>Pseudomonas</taxon>
    </lineage>
</organism>
<dbReference type="SUPFAM" id="SSF53850">
    <property type="entry name" value="Periplasmic binding protein-like II"/>
    <property type="match status" value="1"/>
</dbReference>
<evidence type="ECO:0000256" key="3">
    <source>
        <dbReference type="ARBA" id="ARBA00023125"/>
    </source>
</evidence>
<dbReference type="PANTHER" id="PTHR30537">
    <property type="entry name" value="HTH-TYPE TRANSCRIPTIONAL REGULATOR"/>
    <property type="match status" value="1"/>
</dbReference>
<name>A0A5E7RNH6_PSEFL</name>
<dbReference type="InterPro" id="IPR036388">
    <property type="entry name" value="WH-like_DNA-bd_sf"/>
</dbReference>
<gene>
    <name evidence="6" type="primary">dmlR_1</name>
    <name evidence="6" type="ORF">PS938_00119</name>
</gene>
<dbReference type="SUPFAM" id="SSF46785">
    <property type="entry name" value="Winged helix' DNA-binding domain"/>
    <property type="match status" value="1"/>
</dbReference>
<dbReference type="Pfam" id="PF03466">
    <property type="entry name" value="LysR_substrate"/>
    <property type="match status" value="1"/>
</dbReference>
<dbReference type="InterPro" id="IPR036390">
    <property type="entry name" value="WH_DNA-bd_sf"/>
</dbReference>
<dbReference type="FunFam" id="1.10.10.10:FF:000001">
    <property type="entry name" value="LysR family transcriptional regulator"/>
    <property type="match status" value="1"/>
</dbReference>
<evidence type="ECO:0000256" key="4">
    <source>
        <dbReference type="ARBA" id="ARBA00023163"/>
    </source>
</evidence>